<dbReference type="EMBL" id="LR778114">
    <property type="protein sequence ID" value="CAB1128746.1"/>
    <property type="molecule type" value="Genomic_DNA"/>
</dbReference>
<keyword evidence="2" id="KW-1185">Reference proteome</keyword>
<dbReference type="AlphaFoldDB" id="A0A6F8ZGI4"/>
<dbReference type="InterPro" id="IPR012190">
    <property type="entry name" value="UCP036698"/>
</dbReference>
<organism evidence="1 2">
    <name type="scientific">Candidatus Hydrogenisulfobacillus filiaventi</name>
    <dbReference type="NCBI Taxonomy" id="2707344"/>
    <lineage>
        <taxon>Bacteria</taxon>
        <taxon>Bacillati</taxon>
        <taxon>Bacillota</taxon>
        <taxon>Clostridia</taxon>
        <taxon>Eubacteriales</taxon>
        <taxon>Clostridiales Family XVII. Incertae Sedis</taxon>
        <taxon>Candidatus Hydrogenisulfobacillus</taxon>
    </lineage>
</organism>
<gene>
    <name evidence="1" type="ORF">R50_1240</name>
</gene>
<accession>A0A6F8ZGI4</accession>
<reference evidence="1 2" key="1">
    <citation type="submission" date="2020-02" db="EMBL/GenBank/DDBJ databases">
        <authorList>
            <person name="Hogendoorn C."/>
        </authorList>
    </citation>
    <scope>NUCLEOTIDE SEQUENCE [LARGE SCALE GENOMIC DNA]</scope>
    <source>
        <strain evidence="1">R501</strain>
    </source>
</reference>
<dbReference type="Pfam" id="PF14084">
    <property type="entry name" value="DUF4264"/>
    <property type="match status" value="1"/>
</dbReference>
<proteinExistence type="predicted"/>
<evidence type="ECO:0000313" key="2">
    <source>
        <dbReference type="Proteomes" id="UP000503399"/>
    </source>
</evidence>
<name>A0A6F8ZGI4_9FIRM</name>
<dbReference type="Proteomes" id="UP000503399">
    <property type="component" value="Chromosome"/>
</dbReference>
<evidence type="ECO:0000313" key="1">
    <source>
        <dbReference type="EMBL" id="CAB1128746.1"/>
    </source>
</evidence>
<protein>
    <submittedName>
        <fullName evidence="1">Uncharacterized protein</fullName>
    </submittedName>
</protein>
<sequence length="75" mass="8499">MEGRKAEPLQLAARHEKLMILGQRRFTNGFSAYQVVTFLNQVLKERGFIVGLRQIDEDFELTIYDAARGGSGPRS</sequence>
<dbReference type="KEGG" id="hfv:R50_1240"/>